<dbReference type="AlphaFoldDB" id="A0A4P6JKU7"/>
<dbReference type="Proteomes" id="UP000290365">
    <property type="component" value="Chromosome"/>
</dbReference>
<keyword evidence="2" id="KW-1185">Reference proteome</keyword>
<organism evidence="1 2">
    <name type="scientific">Ktedonosporobacter rubrisoli</name>
    <dbReference type="NCBI Taxonomy" id="2509675"/>
    <lineage>
        <taxon>Bacteria</taxon>
        <taxon>Bacillati</taxon>
        <taxon>Chloroflexota</taxon>
        <taxon>Ktedonobacteria</taxon>
        <taxon>Ktedonobacterales</taxon>
        <taxon>Ktedonosporobacteraceae</taxon>
        <taxon>Ktedonosporobacter</taxon>
    </lineage>
</organism>
<dbReference type="KEGG" id="kbs:EPA93_07175"/>
<evidence type="ECO:0000313" key="1">
    <source>
        <dbReference type="EMBL" id="QBD75799.1"/>
    </source>
</evidence>
<dbReference type="OrthoDB" id="160831at2"/>
<dbReference type="Gene3D" id="1.25.40.10">
    <property type="entry name" value="Tetratricopeptide repeat domain"/>
    <property type="match status" value="1"/>
</dbReference>
<proteinExistence type="predicted"/>
<gene>
    <name evidence="1" type="ORF">EPA93_07175</name>
</gene>
<name>A0A4P6JKU7_KTERU</name>
<dbReference type="EMBL" id="CP035758">
    <property type="protein sequence ID" value="QBD75799.1"/>
    <property type="molecule type" value="Genomic_DNA"/>
</dbReference>
<evidence type="ECO:0008006" key="3">
    <source>
        <dbReference type="Google" id="ProtNLM"/>
    </source>
</evidence>
<evidence type="ECO:0000313" key="2">
    <source>
        <dbReference type="Proteomes" id="UP000290365"/>
    </source>
</evidence>
<accession>A0A4P6JKU7</accession>
<dbReference type="RefSeq" id="WP_129886396.1">
    <property type="nucleotide sequence ID" value="NZ_CP035758.1"/>
</dbReference>
<protein>
    <recommendedName>
        <fullName evidence="3">Tetratricopeptide repeat protein</fullName>
    </recommendedName>
</protein>
<sequence length="367" mass="41980">MEQINNVPGRNKIPRNIDRRRALAKILSIPPALLGLASLNEITGTEQVSAAHTLKYTSLDIERHDHELRYLWKIHYMHTAQSSFEDIQFYIKELESVEAQAKGNLLHHIGERLNGLYRLAATIRRDQGDFPEAYKYANQGVRVARLMGNDIFSSQVLSASYFTRGVVSLAWGAFGQKEKIDAAINDFNKALPQASPQLKGILWAEQARAQSLKDTTPIGECIALRTLEKAERYVEVENRPNDFYYQILVNGDMKGLDTKRFMIGRAKTFLSLGQYEKVRDELDALEELRGAPHARRRVWIDILYGQASLGMKDYYTTTQRMLTAVNENLKVRSSVHQARIQEIYQQLVSSRFNKDPEVKRLGKILKI</sequence>
<reference evidence="1 2" key="1">
    <citation type="submission" date="2019-01" db="EMBL/GenBank/DDBJ databases">
        <title>Ktedonosporobacter rubrisoli SCAWS-G2.</title>
        <authorList>
            <person name="Huang Y."/>
            <person name="Yan B."/>
        </authorList>
    </citation>
    <scope>NUCLEOTIDE SEQUENCE [LARGE SCALE GENOMIC DNA]</scope>
    <source>
        <strain evidence="1 2">SCAWS-G2</strain>
    </source>
</reference>
<dbReference type="InterPro" id="IPR011990">
    <property type="entry name" value="TPR-like_helical_dom_sf"/>
</dbReference>